<evidence type="ECO:0000256" key="6">
    <source>
        <dbReference type="ARBA" id="ARBA00023170"/>
    </source>
</evidence>
<protein>
    <submittedName>
        <fullName evidence="12">Melatonin receptor type 1A-like</fullName>
    </submittedName>
</protein>
<keyword evidence="11" id="KW-1185">Reference proteome</keyword>
<keyword evidence="6 8" id="KW-0675">Receptor</keyword>
<dbReference type="Proteomes" id="UP000515163">
    <property type="component" value="Unplaced"/>
</dbReference>
<dbReference type="KEGG" id="aten:116293131"/>
<evidence type="ECO:0000256" key="5">
    <source>
        <dbReference type="ARBA" id="ARBA00023136"/>
    </source>
</evidence>
<accession>A0A6P8HUW2</accession>
<dbReference type="SUPFAM" id="SSF81321">
    <property type="entry name" value="Family A G protein-coupled receptor-like"/>
    <property type="match status" value="1"/>
</dbReference>
<dbReference type="InterPro" id="IPR017452">
    <property type="entry name" value="GPCR_Rhodpsn_7TM"/>
</dbReference>
<feature type="domain" description="G-protein coupled receptors family 1 profile" evidence="10">
    <location>
        <begin position="32"/>
        <end position="290"/>
    </location>
</feature>
<keyword evidence="5 9" id="KW-0472">Membrane</keyword>
<feature type="transmembrane region" description="Helical" evidence="9">
    <location>
        <begin position="52"/>
        <end position="73"/>
    </location>
</feature>
<dbReference type="PROSITE" id="PS50262">
    <property type="entry name" value="G_PROTEIN_RECEP_F1_2"/>
    <property type="match status" value="1"/>
</dbReference>
<dbReference type="PANTHER" id="PTHR24240">
    <property type="entry name" value="OPSIN"/>
    <property type="match status" value="1"/>
</dbReference>
<dbReference type="FunCoup" id="A0A6P8HUW2">
    <property type="interactions" value="708"/>
</dbReference>
<dbReference type="GO" id="GO:0004930">
    <property type="term" value="F:G protein-coupled receptor activity"/>
    <property type="evidence" value="ECO:0007669"/>
    <property type="project" value="UniProtKB-KW"/>
</dbReference>
<feature type="transmembrane region" description="Helical" evidence="9">
    <location>
        <begin position="274"/>
        <end position="293"/>
    </location>
</feature>
<dbReference type="InParanoid" id="A0A6P8HUW2"/>
<dbReference type="Pfam" id="PF00001">
    <property type="entry name" value="7tm_1"/>
    <property type="match status" value="1"/>
</dbReference>
<dbReference type="RefSeq" id="XP_031556387.1">
    <property type="nucleotide sequence ID" value="XM_031700527.1"/>
</dbReference>
<keyword evidence="2 8" id="KW-0812">Transmembrane</keyword>
<dbReference type="GO" id="GO:0016020">
    <property type="term" value="C:membrane"/>
    <property type="evidence" value="ECO:0007669"/>
    <property type="project" value="UniProtKB-SubCell"/>
</dbReference>
<dbReference type="GeneID" id="116293131"/>
<dbReference type="Gene3D" id="1.20.1070.10">
    <property type="entry name" value="Rhodopsin 7-helix transmembrane proteins"/>
    <property type="match status" value="1"/>
</dbReference>
<evidence type="ECO:0000256" key="3">
    <source>
        <dbReference type="ARBA" id="ARBA00022989"/>
    </source>
</evidence>
<reference evidence="12" key="1">
    <citation type="submission" date="2025-08" db="UniProtKB">
        <authorList>
            <consortium name="RefSeq"/>
        </authorList>
    </citation>
    <scope>IDENTIFICATION</scope>
    <source>
        <tissue evidence="12">Tentacle</tissue>
    </source>
</reference>
<feature type="transmembrane region" description="Helical" evidence="9">
    <location>
        <begin position="179"/>
        <end position="204"/>
    </location>
</feature>
<dbReference type="OrthoDB" id="5962705at2759"/>
<keyword evidence="7 8" id="KW-0807">Transducer</keyword>
<keyword evidence="4 8" id="KW-0297">G-protein coupled receptor</keyword>
<sequence>MTYQMALSNRTTAQVAIATSTLLLIGLIALGGNLLVVISIYRNPILRKITNYFVFSLAMTDIMYCLFGLSFTLVSLAEGRWIFGTVTCHFQSIWTQSLTYISMYTISIMAINRFVRVCKSSKYNSMFNHTTSLVVICLVWVLSFGIVSIASGIPNSLFYSKFDPSRAMCHNFYSREDTVINISTIIFIVANIVFQMFIIIFCYFNVFKTIKKHTNSVAPSSNTGGLGTSPREIKITWTLFAVLLGYVSTWVPVLIVMLISNISPHHLSRETQMIVTYAGTASSAINPIIYGITNP</sequence>
<evidence type="ECO:0000259" key="10">
    <source>
        <dbReference type="PROSITE" id="PS50262"/>
    </source>
</evidence>
<evidence type="ECO:0000256" key="8">
    <source>
        <dbReference type="RuleBase" id="RU000688"/>
    </source>
</evidence>
<evidence type="ECO:0000313" key="11">
    <source>
        <dbReference type="Proteomes" id="UP000515163"/>
    </source>
</evidence>
<feature type="transmembrane region" description="Helical" evidence="9">
    <location>
        <begin position="239"/>
        <end position="262"/>
    </location>
</feature>
<evidence type="ECO:0000256" key="1">
    <source>
        <dbReference type="ARBA" id="ARBA00004141"/>
    </source>
</evidence>
<proteinExistence type="inferred from homology"/>
<dbReference type="InterPro" id="IPR050125">
    <property type="entry name" value="GPCR_opsins"/>
</dbReference>
<feature type="transmembrane region" description="Helical" evidence="9">
    <location>
        <begin position="15"/>
        <end position="40"/>
    </location>
</feature>
<evidence type="ECO:0000256" key="4">
    <source>
        <dbReference type="ARBA" id="ARBA00023040"/>
    </source>
</evidence>
<comment type="similarity">
    <text evidence="8">Belongs to the G-protein coupled receptor 1 family.</text>
</comment>
<keyword evidence="3 9" id="KW-1133">Transmembrane helix</keyword>
<dbReference type="InterPro" id="IPR000276">
    <property type="entry name" value="GPCR_Rhodpsn"/>
</dbReference>
<dbReference type="PRINTS" id="PR00237">
    <property type="entry name" value="GPCRRHODOPSN"/>
</dbReference>
<name>A0A6P8HUW2_ACTTE</name>
<feature type="transmembrane region" description="Helical" evidence="9">
    <location>
        <begin position="133"/>
        <end position="159"/>
    </location>
</feature>
<evidence type="ECO:0000256" key="7">
    <source>
        <dbReference type="ARBA" id="ARBA00023224"/>
    </source>
</evidence>
<dbReference type="CDD" id="cd00637">
    <property type="entry name" value="7tm_classA_rhodopsin-like"/>
    <property type="match status" value="1"/>
</dbReference>
<organism evidence="11 12">
    <name type="scientific">Actinia tenebrosa</name>
    <name type="common">Australian red waratah sea anemone</name>
    <dbReference type="NCBI Taxonomy" id="6105"/>
    <lineage>
        <taxon>Eukaryota</taxon>
        <taxon>Metazoa</taxon>
        <taxon>Cnidaria</taxon>
        <taxon>Anthozoa</taxon>
        <taxon>Hexacorallia</taxon>
        <taxon>Actiniaria</taxon>
        <taxon>Actiniidae</taxon>
        <taxon>Actinia</taxon>
    </lineage>
</organism>
<evidence type="ECO:0000313" key="12">
    <source>
        <dbReference type="RefSeq" id="XP_031556387.1"/>
    </source>
</evidence>
<dbReference type="AlphaFoldDB" id="A0A6P8HUW2"/>
<dbReference type="PROSITE" id="PS00237">
    <property type="entry name" value="G_PROTEIN_RECEP_F1_1"/>
    <property type="match status" value="1"/>
</dbReference>
<evidence type="ECO:0000256" key="9">
    <source>
        <dbReference type="SAM" id="Phobius"/>
    </source>
</evidence>
<gene>
    <name evidence="12" type="primary">LOC116293131</name>
</gene>
<feature type="transmembrane region" description="Helical" evidence="9">
    <location>
        <begin position="93"/>
        <end position="112"/>
    </location>
</feature>
<evidence type="ECO:0000256" key="2">
    <source>
        <dbReference type="ARBA" id="ARBA00022692"/>
    </source>
</evidence>
<comment type="subcellular location">
    <subcellularLocation>
        <location evidence="1">Membrane</location>
        <topology evidence="1">Multi-pass membrane protein</topology>
    </subcellularLocation>
</comment>